<dbReference type="AlphaFoldDB" id="A0A9Q1EXE0"/>
<dbReference type="Proteomes" id="UP001152622">
    <property type="component" value="Chromosome 11"/>
</dbReference>
<name>A0A9Q1EXE0_SYNKA</name>
<evidence type="ECO:0000313" key="2">
    <source>
        <dbReference type="Proteomes" id="UP001152622"/>
    </source>
</evidence>
<evidence type="ECO:0000313" key="1">
    <source>
        <dbReference type="EMBL" id="KAJ8346845.1"/>
    </source>
</evidence>
<organism evidence="1 2">
    <name type="scientific">Synaphobranchus kaupii</name>
    <name type="common">Kaup's arrowtooth eel</name>
    <dbReference type="NCBI Taxonomy" id="118154"/>
    <lineage>
        <taxon>Eukaryota</taxon>
        <taxon>Metazoa</taxon>
        <taxon>Chordata</taxon>
        <taxon>Craniata</taxon>
        <taxon>Vertebrata</taxon>
        <taxon>Euteleostomi</taxon>
        <taxon>Actinopterygii</taxon>
        <taxon>Neopterygii</taxon>
        <taxon>Teleostei</taxon>
        <taxon>Anguilliformes</taxon>
        <taxon>Synaphobranchidae</taxon>
        <taxon>Synaphobranchus</taxon>
    </lineage>
</organism>
<protein>
    <submittedName>
        <fullName evidence="1">Uncharacterized protein</fullName>
    </submittedName>
</protein>
<gene>
    <name evidence="1" type="ORF">SKAU_G00282460</name>
</gene>
<comment type="caution">
    <text evidence="1">The sequence shown here is derived from an EMBL/GenBank/DDBJ whole genome shotgun (WGS) entry which is preliminary data.</text>
</comment>
<keyword evidence="2" id="KW-1185">Reference proteome</keyword>
<proteinExistence type="predicted"/>
<reference evidence="1" key="1">
    <citation type="journal article" date="2023" name="Science">
        <title>Genome structures resolve the early diversification of teleost fishes.</title>
        <authorList>
            <person name="Parey E."/>
            <person name="Louis A."/>
            <person name="Montfort J."/>
            <person name="Bouchez O."/>
            <person name="Roques C."/>
            <person name="Iampietro C."/>
            <person name="Lluch J."/>
            <person name="Castinel A."/>
            <person name="Donnadieu C."/>
            <person name="Desvignes T."/>
            <person name="Floi Bucao C."/>
            <person name="Jouanno E."/>
            <person name="Wen M."/>
            <person name="Mejri S."/>
            <person name="Dirks R."/>
            <person name="Jansen H."/>
            <person name="Henkel C."/>
            <person name="Chen W.J."/>
            <person name="Zahm M."/>
            <person name="Cabau C."/>
            <person name="Klopp C."/>
            <person name="Thompson A.W."/>
            <person name="Robinson-Rechavi M."/>
            <person name="Braasch I."/>
            <person name="Lecointre G."/>
            <person name="Bobe J."/>
            <person name="Postlethwait J.H."/>
            <person name="Berthelot C."/>
            <person name="Roest Crollius H."/>
            <person name="Guiguen Y."/>
        </authorList>
    </citation>
    <scope>NUCLEOTIDE SEQUENCE</scope>
    <source>
        <strain evidence="1">WJC10195</strain>
    </source>
</reference>
<dbReference type="EMBL" id="JAINUF010000011">
    <property type="protein sequence ID" value="KAJ8346845.1"/>
    <property type="molecule type" value="Genomic_DNA"/>
</dbReference>
<accession>A0A9Q1EXE0</accession>
<sequence>MPMPRYTSSSTGDREYALAPWLMTPLTNPQTHQEVVMGPACAYSLHYRAHHWHPKRQLDVFRHSRCHYNDQRTCGLTHSWDLTADLLSKFGSN</sequence>